<feature type="region of interest" description="Disordered" evidence="1">
    <location>
        <begin position="1"/>
        <end position="21"/>
    </location>
</feature>
<dbReference type="AlphaFoldDB" id="A0A2N9GEF1"/>
<name>A0A2N9GEF1_FAGSY</name>
<accession>A0A2N9GEF1</accession>
<organism evidence="2">
    <name type="scientific">Fagus sylvatica</name>
    <name type="common">Beechnut</name>
    <dbReference type="NCBI Taxonomy" id="28930"/>
    <lineage>
        <taxon>Eukaryota</taxon>
        <taxon>Viridiplantae</taxon>
        <taxon>Streptophyta</taxon>
        <taxon>Embryophyta</taxon>
        <taxon>Tracheophyta</taxon>
        <taxon>Spermatophyta</taxon>
        <taxon>Magnoliopsida</taxon>
        <taxon>eudicotyledons</taxon>
        <taxon>Gunneridae</taxon>
        <taxon>Pentapetalae</taxon>
        <taxon>rosids</taxon>
        <taxon>fabids</taxon>
        <taxon>Fagales</taxon>
        <taxon>Fagaceae</taxon>
        <taxon>Fagus</taxon>
    </lineage>
</organism>
<dbReference type="EMBL" id="OIVN01001779">
    <property type="protein sequence ID" value="SPC97514.1"/>
    <property type="molecule type" value="Genomic_DNA"/>
</dbReference>
<evidence type="ECO:0000256" key="1">
    <source>
        <dbReference type="SAM" id="MobiDB-lite"/>
    </source>
</evidence>
<feature type="compositionally biased region" description="Low complexity" evidence="1">
    <location>
        <begin position="36"/>
        <end position="50"/>
    </location>
</feature>
<protein>
    <submittedName>
        <fullName evidence="2">Uncharacterized protein</fullName>
    </submittedName>
</protein>
<sequence length="62" mass="6627">MTALTRSVLSHPPASYPFPPPLSSFTLSASHPYRPPLSLSVTLSTSHSSPQLPKGTTSLTHR</sequence>
<proteinExistence type="predicted"/>
<gene>
    <name evidence="2" type="ORF">FSB_LOCUS25396</name>
</gene>
<feature type="region of interest" description="Disordered" evidence="1">
    <location>
        <begin position="36"/>
        <end position="62"/>
    </location>
</feature>
<evidence type="ECO:0000313" key="2">
    <source>
        <dbReference type="EMBL" id="SPC97514.1"/>
    </source>
</evidence>
<reference evidence="2" key="1">
    <citation type="submission" date="2018-02" db="EMBL/GenBank/DDBJ databases">
        <authorList>
            <person name="Cohen D.B."/>
            <person name="Kent A.D."/>
        </authorList>
    </citation>
    <scope>NUCLEOTIDE SEQUENCE</scope>
</reference>